<organism evidence="8 9">
    <name type="scientific">Paracidovorax konjaci</name>
    <dbReference type="NCBI Taxonomy" id="32040"/>
    <lineage>
        <taxon>Bacteria</taxon>
        <taxon>Pseudomonadati</taxon>
        <taxon>Pseudomonadota</taxon>
        <taxon>Betaproteobacteria</taxon>
        <taxon>Burkholderiales</taxon>
        <taxon>Comamonadaceae</taxon>
        <taxon>Paracidovorax</taxon>
    </lineage>
</organism>
<dbReference type="PANTHER" id="PTHR42920:SF5">
    <property type="entry name" value="EAMA DOMAIN-CONTAINING PROTEIN"/>
    <property type="match status" value="1"/>
</dbReference>
<feature type="transmembrane region" description="Helical" evidence="6">
    <location>
        <begin position="295"/>
        <end position="315"/>
    </location>
</feature>
<evidence type="ECO:0000256" key="5">
    <source>
        <dbReference type="ARBA" id="ARBA00023136"/>
    </source>
</evidence>
<keyword evidence="9" id="KW-1185">Reference proteome</keyword>
<protein>
    <submittedName>
        <fullName evidence="8">Drug/metabolite transporter, DME family</fullName>
    </submittedName>
</protein>
<keyword evidence="3 6" id="KW-0812">Transmembrane</keyword>
<proteinExistence type="predicted"/>
<dbReference type="EMBL" id="FOMQ01000005">
    <property type="protein sequence ID" value="SFD70455.1"/>
    <property type="molecule type" value="Genomic_DNA"/>
</dbReference>
<evidence type="ECO:0000256" key="1">
    <source>
        <dbReference type="ARBA" id="ARBA00004651"/>
    </source>
</evidence>
<evidence type="ECO:0000256" key="2">
    <source>
        <dbReference type="ARBA" id="ARBA00022475"/>
    </source>
</evidence>
<dbReference type="InterPro" id="IPR000620">
    <property type="entry name" value="EamA_dom"/>
</dbReference>
<gene>
    <name evidence="8" type="ORF">SAMN04489710_10565</name>
</gene>
<keyword evidence="2" id="KW-1003">Cell membrane</keyword>
<dbReference type="OrthoDB" id="9787117at2"/>
<keyword evidence="4 6" id="KW-1133">Transmembrane helix</keyword>
<evidence type="ECO:0000313" key="8">
    <source>
        <dbReference type="EMBL" id="SFD70455.1"/>
    </source>
</evidence>
<dbReference type="SUPFAM" id="SSF103481">
    <property type="entry name" value="Multidrug resistance efflux transporter EmrE"/>
    <property type="match status" value="2"/>
</dbReference>
<dbReference type="Pfam" id="PF00892">
    <property type="entry name" value="EamA"/>
    <property type="match status" value="2"/>
</dbReference>
<dbReference type="RefSeq" id="WP_092951280.1">
    <property type="nucleotide sequence ID" value="NZ_FOMQ01000005.1"/>
</dbReference>
<evidence type="ECO:0000259" key="7">
    <source>
        <dbReference type="Pfam" id="PF00892"/>
    </source>
</evidence>
<dbReference type="PANTHER" id="PTHR42920">
    <property type="entry name" value="OS03G0707200 PROTEIN-RELATED"/>
    <property type="match status" value="1"/>
</dbReference>
<feature type="transmembrane region" description="Helical" evidence="6">
    <location>
        <begin position="94"/>
        <end position="113"/>
    </location>
</feature>
<feature type="domain" description="EamA" evidence="7">
    <location>
        <begin position="179"/>
        <end position="311"/>
    </location>
</feature>
<dbReference type="AlphaFoldDB" id="A0A1I1UIP0"/>
<dbReference type="Proteomes" id="UP000199517">
    <property type="component" value="Unassembled WGS sequence"/>
</dbReference>
<comment type="subcellular location">
    <subcellularLocation>
        <location evidence="1">Cell membrane</location>
        <topology evidence="1">Multi-pass membrane protein</topology>
    </subcellularLocation>
</comment>
<dbReference type="InterPro" id="IPR051258">
    <property type="entry name" value="Diverse_Substrate_Transporter"/>
</dbReference>
<feature type="transmembrane region" description="Helical" evidence="6">
    <location>
        <begin position="239"/>
        <end position="257"/>
    </location>
</feature>
<feature type="transmembrane region" description="Helical" evidence="6">
    <location>
        <begin position="119"/>
        <end position="138"/>
    </location>
</feature>
<feature type="transmembrane region" description="Helical" evidence="6">
    <location>
        <begin position="60"/>
        <end position="82"/>
    </location>
</feature>
<feature type="transmembrane region" description="Helical" evidence="6">
    <location>
        <begin position="179"/>
        <end position="196"/>
    </location>
</feature>
<dbReference type="GO" id="GO:0005886">
    <property type="term" value="C:plasma membrane"/>
    <property type="evidence" value="ECO:0007669"/>
    <property type="project" value="UniProtKB-SubCell"/>
</dbReference>
<feature type="domain" description="EamA" evidence="7">
    <location>
        <begin position="33"/>
        <end position="161"/>
    </location>
</feature>
<feature type="transmembrane region" description="Helical" evidence="6">
    <location>
        <begin position="269"/>
        <end position="289"/>
    </location>
</feature>
<dbReference type="InterPro" id="IPR037185">
    <property type="entry name" value="EmrE-like"/>
</dbReference>
<name>A0A1I1UIP0_9BURK</name>
<feature type="transmembrane region" description="Helical" evidence="6">
    <location>
        <begin position="208"/>
        <end position="233"/>
    </location>
</feature>
<dbReference type="STRING" id="32040.SAMN04489710_10565"/>
<accession>A0A1I1UIP0</accession>
<feature type="transmembrane region" description="Helical" evidence="6">
    <location>
        <begin position="150"/>
        <end position="167"/>
    </location>
</feature>
<reference evidence="9" key="1">
    <citation type="submission" date="2016-10" db="EMBL/GenBank/DDBJ databases">
        <authorList>
            <person name="Varghese N."/>
            <person name="Submissions S."/>
        </authorList>
    </citation>
    <scope>NUCLEOTIDE SEQUENCE [LARGE SCALE GENOMIC DNA]</scope>
    <source>
        <strain evidence="9">DSM 7481</strain>
    </source>
</reference>
<evidence type="ECO:0000256" key="3">
    <source>
        <dbReference type="ARBA" id="ARBA00022692"/>
    </source>
</evidence>
<evidence type="ECO:0000313" key="9">
    <source>
        <dbReference type="Proteomes" id="UP000199517"/>
    </source>
</evidence>
<sequence length="324" mass="32263">MPSPSASSSASYVPSSPSPAAPPHAAGLLRASRGIAMVLLAAVLWGTTGTAQSLAPSGLAPVWVGALRLLIASAFFAALLLWRGGARGLAALPWRWVALAGGCVAAYNLSFFAGVKASGVALGTAIAIGSGPIWAGLLQTVAQRRWPAPVWWAGTLLGVAGGAAMALDGRTSVQAPPGGIALCLLAGLSYAAYALVNQRLAARAAPGAVNLAVFGTAALISVPAAFALAGPLAVSARTWGVVLYLGLVATGVAYLLFTHALRHISGATGVTLALAEPVTAFALAVAVVGETPSMMAVWGLAGVLGGLLIVVWAEIRAARSARAP</sequence>
<evidence type="ECO:0000256" key="6">
    <source>
        <dbReference type="SAM" id="Phobius"/>
    </source>
</evidence>
<keyword evidence="5 6" id="KW-0472">Membrane</keyword>
<evidence type="ECO:0000256" key="4">
    <source>
        <dbReference type="ARBA" id="ARBA00022989"/>
    </source>
</evidence>